<proteinExistence type="predicted"/>
<dbReference type="RefSeq" id="XP_014255753.1">
    <property type="nucleotide sequence ID" value="XM_014400267.2"/>
</dbReference>
<comment type="subunit">
    <text evidence="10">Interacts with PPP1CA and NCOA5. Forms a complex with ILF2, ILF3, KHDRBS1, RBMX, NCOA5 and PPP1CA.</text>
</comment>
<keyword evidence="4" id="KW-1017">Isopeptide bond</keyword>
<evidence type="ECO:0000256" key="9">
    <source>
        <dbReference type="ARBA" id="ARBA00058677"/>
    </source>
</evidence>
<feature type="compositionally biased region" description="Low complexity" evidence="13">
    <location>
        <begin position="239"/>
        <end position="266"/>
    </location>
</feature>
<feature type="compositionally biased region" description="Polar residues" evidence="13">
    <location>
        <begin position="711"/>
        <end position="723"/>
    </location>
</feature>
<feature type="compositionally biased region" description="Polar residues" evidence="13">
    <location>
        <begin position="683"/>
        <end position="697"/>
    </location>
</feature>
<dbReference type="GeneID" id="106670178"/>
<dbReference type="Pfam" id="PF13671">
    <property type="entry name" value="AAA_33"/>
    <property type="match status" value="1"/>
</dbReference>
<accession>A0A8I6S497</accession>
<feature type="region of interest" description="Disordered" evidence="13">
    <location>
        <begin position="230"/>
        <end position="269"/>
    </location>
</feature>
<evidence type="ECO:0000313" key="15">
    <source>
        <dbReference type="EnsemblMetazoa" id="XP_014255754.1"/>
    </source>
</evidence>
<evidence type="ECO:0000256" key="10">
    <source>
        <dbReference type="ARBA" id="ARBA00065932"/>
    </source>
</evidence>
<dbReference type="FunFam" id="3.40.50.300:FF:000399">
    <property type="entry name" value="YLP motif containing 1"/>
    <property type="match status" value="1"/>
</dbReference>
<reference evidence="15" key="1">
    <citation type="submission" date="2022-01" db="UniProtKB">
        <authorList>
            <consortium name="EnsemblMetazoa"/>
        </authorList>
    </citation>
    <scope>IDENTIFICATION</scope>
</reference>
<dbReference type="InterPro" id="IPR026314">
    <property type="entry name" value="YLP_motif_con_p1"/>
</dbReference>
<dbReference type="SUPFAM" id="SSF52540">
    <property type="entry name" value="P-loop containing nucleoside triphosphate hydrolases"/>
    <property type="match status" value="2"/>
</dbReference>
<dbReference type="InterPro" id="IPR058903">
    <property type="entry name" value="Spectrin_YLPM1-like"/>
</dbReference>
<feature type="compositionally biased region" description="Polar residues" evidence="13">
    <location>
        <begin position="639"/>
        <end position="658"/>
    </location>
</feature>
<feature type="region of interest" description="Disordered" evidence="13">
    <location>
        <begin position="462"/>
        <end position="746"/>
    </location>
</feature>
<feature type="compositionally biased region" description="Basic and acidic residues" evidence="13">
    <location>
        <begin position="735"/>
        <end position="746"/>
    </location>
</feature>
<evidence type="ECO:0000256" key="13">
    <source>
        <dbReference type="SAM" id="MobiDB-lite"/>
    </source>
</evidence>
<feature type="domain" description="YLPM1-like spectrin repeat" evidence="14">
    <location>
        <begin position="148"/>
        <end position="236"/>
    </location>
</feature>
<organism evidence="15 16">
    <name type="scientific">Cimex lectularius</name>
    <name type="common">Bed bug</name>
    <name type="synonym">Acanthia lectularia</name>
    <dbReference type="NCBI Taxonomy" id="79782"/>
    <lineage>
        <taxon>Eukaryota</taxon>
        <taxon>Metazoa</taxon>
        <taxon>Ecdysozoa</taxon>
        <taxon>Arthropoda</taxon>
        <taxon>Hexapoda</taxon>
        <taxon>Insecta</taxon>
        <taxon>Pterygota</taxon>
        <taxon>Neoptera</taxon>
        <taxon>Paraneoptera</taxon>
        <taxon>Hemiptera</taxon>
        <taxon>Heteroptera</taxon>
        <taxon>Panheteroptera</taxon>
        <taxon>Cimicomorpha</taxon>
        <taxon>Cimicidae</taxon>
        <taxon>Cimex</taxon>
    </lineage>
</organism>
<feature type="compositionally biased region" description="Basic and acidic residues" evidence="13">
    <location>
        <begin position="917"/>
        <end position="929"/>
    </location>
</feature>
<feature type="region of interest" description="Disordered" evidence="13">
    <location>
        <begin position="46"/>
        <end position="71"/>
    </location>
</feature>
<keyword evidence="3" id="KW-0678">Repressor</keyword>
<dbReference type="PANTHER" id="PTHR13413:SF0">
    <property type="entry name" value="YLP MOTIF-CONTAINING PROTEIN 1"/>
    <property type="match status" value="1"/>
</dbReference>
<keyword evidence="2" id="KW-0488">Methylation</keyword>
<evidence type="ECO:0000256" key="3">
    <source>
        <dbReference type="ARBA" id="ARBA00022491"/>
    </source>
</evidence>
<evidence type="ECO:0000259" key="14">
    <source>
        <dbReference type="Pfam" id="PF26583"/>
    </source>
</evidence>
<dbReference type="EnsemblMetazoa" id="XM_014400268.2">
    <property type="protein sequence ID" value="XP_014255754.1"/>
    <property type="gene ID" value="LOC106670178"/>
</dbReference>
<evidence type="ECO:0000256" key="12">
    <source>
        <dbReference type="ARBA" id="ARBA00083294"/>
    </source>
</evidence>
<keyword evidence="6" id="KW-0805">Transcription regulation</keyword>
<feature type="compositionally biased region" description="Polar residues" evidence="13">
    <location>
        <begin position="609"/>
        <end position="622"/>
    </location>
</feature>
<dbReference type="PANTHER" id="PTHR13413">
    <property type="entry name" value="YLP MOTIF CONTAINING PROTEIN NUCLEAR PROTEIN ZAP"/>
    <property type="match status" value="1"/>
</dbReference>
<dbReference type="KEGG" id="clec:106670178"/>
<dbReference type="EnsemblMetazoa" id="XM_014400267.2">
    <property type="protein sequence ID" value="XP_014255753.1"/>
    <property type="gene ID" value="LOC106670178"/>
</dbReference>
<evidence type="ECO:0000256" key="8">
    <source>
        <dbReference type="ARBA" id="ARBA00023242"/>
    </source>
</evidence>
<dbReference type="RefSeq" id="XP_014255754.1">
    <property type="nucleotide sequence ID" value="XM_014400268.2"/>
</dbReference>
<comment type="function">
    <text evidence="9">Plays a role in the reduction of telomerase activity during differentiation of embryonic stem cells by binding to the core promoter of TERT and controlling its down-regulation.</text>
</comment>
<keyword evidence="5" id="KW-0832">Ubl conjugation</keyword>
<dbReference type="Gene3D" id="3.40.50.300">
    <property type="entry name" value="P-loop containing nucleotide triphosphate hydrolases"/>
    <property type="match status" value="1"/>
</dbReference>
<evidence type="ECO:0000256" key="2">
    <source>
        <dbReference type="ARBA" id="ARBA00022481"/>
    </source>
</evidence>
<comment type="subcellular location">
    <subcellularLocation>
        <location evidence="1">Nucleus speckle</location>
    </subcellularLocation>
</comment>
<feature type="compositionally biased region" description="Low complexity" evidence="13">
    <location>
        <begin position="526"/>
        <end position="546"/>
    </location>
</feature>
<feature type="region of interest" description="Disordered" evidence="13">
    <location>
        <begin position="101"/>
        <end position="153"/>
    </location>
</feature>
<evidence type="ECO:0000256" key="4">
    <source>
        <dbReference type="ARBA" id="ARBA00022499"/>
    </source>
</evidence>
<keyword evidence="16" id="KW-1185">Reference proteome</keyword>
<name>A0A8I6S497_CIMLE</name>
<evidence type="ECO:0000256" key="1">
    <source>
        <dbReference type="ARBA" id="ARBA00004324"/>
    </source>
</evidence>
<dbReference type="InterPro" id="IPR027417">
    <property type="entry name" value="P-loop_NTPase"/>
</dbReference>
<dbReference type="GO" id="GO:0032204">
    <property type="term" value="P:regulation of telomere maintenance"/>
    <property type="evidence" value="ECO:0007669"/>
    <property type="project" value="TreeGrafter"/>
</dbReference>
<sequence length="1306" mass="146748">MQPWNQWGVQANSYSMPGYPSPIQSALAQAGNVGAAASTVPQYSVPYQWPNYTQPGPASAGVNAWQQQQQQWDQWQQWQQQYQQWQQQYGKEYMAAVQAGQTTGVPAPPPEQPKTPSTTAPPQVGSNKRPPADVEASADNKKQKTDDTASAIQSVKSTLEEMAEAEKQFDEQFNNWESQFNSWREENANHPDTEQYKAYESKWTSWRTQLLQRREQMKKKRDAKLAELEKLQAQQTQHPASTAGTAASTTVTSSTSTVPSLPSATVHPSGANPYQPGLYGNMSFPMGFNQQGYMFGQGGQMFPPVPPPVMPPSALLTGDSAAIGMNMSSMPPTSVPPPTQHESSASLSDPQQAKSLLGDATKLSSGSKTNDGGIPGLDLINSGNDGNVSNYNLPPMSLTKTGQETIQTPADSKPFDFPPPGKMPQGMMNQNKPPQMNMPPPSFRNQGNPNKMFHMGANLNQPPPMTQNSGSDHGHMGQFDKLDTEGLPNLIGRNIQKPGSGNMPQGQDYNFHNPPPNSYMNKEGKQGLNFNQGNNYNQRGNQTQGGFNPDNKYSQGNNFSPNIPGGNNFNNQGGGNNFPPGGNNYNSNNYGSGNFSQGNNQFGMGPKYNQMNKGGNFGNSQGRPDWGGPMQKPALLPTPLSNPLNFNSNQRNDQSGNFPGNDRLSSPMRGSTSFGNDEPGYNKYQNFQDKPQNQNVQGLKPLFPQDGHNFPPSNSNLGPNSLTPGKDFRYLPSSSDRERDDSLKKADMPTHIPAVIYDYYNQPANLGVPEIYEPCSMIDYAHAPSTLPDEHNFDEKEHWRHDRLEEYGRPGNWARVSRHDERPWDDKKGRDDYRTRDRDDFRREESRRRDDRGRDDRRDDRGRALDRGRVDRGDDKGRRDDRRRLDRTPEDKFRVDRRDRGSERDRRIHKRSRSRSRSMDRSQDPHVKVPEPPTLSLETSHPPLSHSQLNVLIDDLISEPGRNSRPPRIVIIIRGPPGSGKSFLAKLIKGREVQMGGSAPRILSLDDYFMVEIEKIETDSDGRKSAKKVMEYEYEAAMEPQYRESMVKSFKKTLNDGYFPFVIVDAVNNKLHHFEEISSFAKQKGFQVYICETELDLQSCLKRNVHKRSESEIEEIIKGWEKTPAIETLLDIRSLLQDASIMEVDMEDTEEVSQDNKNGEAEGAQGGTKDQDEPQDSDQLDKDIENEESDVPKQRLLATTLQSITSKWDDLDSSNYKLDRLDGLSKNRRPTATIKDWLQLPEDYFEDSQQASQVPGGKKRVRWADLEERREQEKMRAIGFVVGQTDWTRMMDPNSGQHKLAQTKYI</sequence>
<feature type="compositionally biased region" description="Basic residues" evidence="13">
    <location>
        <begin position="907"/>
        <end position="916"/>
    </location>
</feature>
<evidence type="ECO:0000256" key="5">
    <source>
        <dbReference type="ARBA" id="ARBA00022843"/>
    </source>
</evidence>
<feature type="compositionally biased region" description="Basic and acidic residues" evidence="13">
    <location>
        <begin position="138"/>
        <end position="147"/>
    </location>
</feature>
<dbReference type="OrthoDB" id="513595at2759"/>
<feature type="compositionally biased region" description="Polar residues" evidence="13">
    <location>
        <begin position="340"/>
        <end position="354"/>
    </location>
</feature>
<feature type="region of interest" description="Disordered" evidence="13">
    <location>
        <begin position="1146"/>
        <end position="1179"/>
    </location>
</feature>
<keyword evidence="8" id="KW-0539">Nucleus</keyword>
<feature type="compositionally biased region" description="Basic and acidic residues" evidence="13">
    <location>
        <begin position="472"/>
        <end position="484"/>
    </location>
</feature>
<dbReference type="Pfam" id="PF26583">
    <property type="entry name" value="Spectrin_YLPM1"/>
    <property type="match status" value="1"/>
</dbReference>
<keyword evidence="7" id="KW-0804">Transcription</keyword>
<dbReference type="Proteomes" id="UP000494040">
    <property type="component" value="Unassembled WGS sequence"/>
</dbReference>
<feature type="compositionally biased region" description="Basic and acidic residues" evidence="13">
    <location>
        <begin position="817"/>
        <end position="906"/>
    </location>
</feature>
<evidence type="ECO:0000256" key="6">
    <source>
        <dbReference type="ARBA" id="ARBA00023015"/>
    </source>
</evidence>
<dbReference type="OMA" id="DEYQEIY"/>
<feature type="compositionally biased region" description="Polar residues" evidence="13">
    <location>
        <begin position="497"/>
        <end position="510"/>
    </location>
</feature>
<protein>
    <recommendedName>
        <fullName evidence="11">YLP motif-containing protein 1</fullName>
    </recommendedName>
    <alternativeName>
        <fullName evidence="12">Nuclear protein ZAP3</fullName>
    </alternativeName>
</protein>
<feature type="compositionally biased region" description="Polar residues" evidence="13">
    <location>
        <begin position="114"/>
        <end position="126"/>
    </location>
</feature>
<feature type="region of interest" description="Disordered" evidence="13">
    <location>
        <begin position="323"/>
        <end position="381"/>
    </location>
</feature>
<evidence type="ECO:0000256" key="7">
    <source>
        <dbReference type="ARBA" id="ARBA00023163"/>
    </source>
</evidence>
<feature type="compositionally biased region" description="Low complexity" evidence="13">
    <location>
        <begin position="556"/>
        <end position="603"/>
    </location>
</feature>
<dbReference type="GO" id="GO:0016607">
    <property type="term" value="C:nuclear speck"/>
    <property type="evidence" value="ECO:0007669"/>
    <property type="project" value="UniProtKB-SubCell"/>
</dbReference>
<evidence type="ECO:0000313" key="16">
    <source>
        <dbReference type="Proteomes" id="UP000494040"/>
    </source>
</evidence>
<evidence type="ECO:0000256" key="11">
    <source>
        <dbReference type="ARBA" id="ARBA00068971"/>
    </source>
</evidence>
<feature type="region of interest" description="Disordered" evidence="13">
    <location>
        <begin position="814"/>
        <end position="945"/>
    </location>
</feature>